<proteinExistence type="predicted"/>
<sequence>MKFPAFAYAVPETIEEALELLASDADARPLAGGQSLLPIMALRLAAPSMLVDLGRIDMLRQCVVGPDRMRIGAMRTHAANAACFDVWAQLPLMSDALHHVAHQAVRNRGTFGGSLAHADAGAEMPLVVSALDGAIILRGPHGERSVPAADFFQGHYTTAIEPGELLVAVELPYSPLQWAFEEFARRSGDLAVAMAAVGVDLDGDVCRDVRILLGSVGERPIRAHDAEAFLRGRPLTPGAITEAGRMAVAGVAARSDIHADPAYRASIAAVLVSRALDRLARGDF</sequence>
<dbReference type="InterPro" id="IPR036318">
    <property type="entry name" value="FAD-bd_PCMH-like_sf"/>
</dbReference>
<feature type="domain" description="FAD-binding PCMH-type" evidence="4">
    <location>
        <begin position="1"/>
        <end position="176"/>
    </location>
</feature>
<dbReference type="OrthoDB" id="9793944at2"/>
<keyword evidence="1" id="KW-0285">Flavoprotein</keyword>
<evidence type="ECO:0000313" key="5">
    <source>
        <dbReference type="EMBL" id="SKB65045.1"/>
    </source>
</evidence>
<dbReference type="InterPro" id="IPR005107">
    <property type="entry name" value="CO_DH_flav_C"/>
</dbReference>
<keyword evidence="2" id="KW-0274">FAD</keyword>
<dbReference type="EMBL" id="FUYM01000004">
    <property type="protein sequence ID" value="SKB65045.1"/>
    <property type="molecule type" value="Genomic_DNA"/>
</dbReference>
<evidence type="ECO:0000256" key="1">
    <source>
        <dbReference type="ARBA" id="ARBA00022630"/>
    </source>
</evidence>
<dbReference type="InterPro" id="IPR016166">
    <property type="entry name" value="FAD-bd_PCMH"/>
</dbReference>
<dbReference type="InterPro" id="IPR016167">
    <property type="entry name" value="FAD-bd_PCMH_sub1"/>
</dbReference>
<dbReference type="Pfam" id="PF03450">
    <property type="entry name" value="CO_deh_flav_C"/>
    <property type="match status" value="1"/>
</dbReference>
<evidence type="ECO:0000313" key="6">
    <source>
        <dbReference type="Proteomes" id="UP000189818"/>
    </source>
</evidence>
<dbReference type="STRING" id="439228.SAMN06295920_104464"/>
<dbReference type="InterPro" id="IPR002346">
    <property type="entry name" value="Mopterin_DH_FAD-bd"/>
</dbReference>
<dbReference type="PANTHER" id="PTHR42659:SF2">
    <property type="entry name" value="XANTHINE DEHYDROGENASE SUBUNIT C-RELATED"/>
    <property type="match status" value="1"/>
</dbReference>
<dbReference type="Gene3D" id="3.30.43.10">
    <property type="entry name" value="Uridine Diphospho-n-acetylenolpyruvylglucosamine Reductase, domain 2"/>
    <property type="match status" value="1"/>
</dbReference>
<dbReference type="Gene3D" id="3.30.390.50">
    <property type="entry name" value="CO dehydrogenase flavoprotein, C-terminal domain"/>
    <property type="match status" value="1"/>
</dbReference>
<dbReference type="PROSITE" id="PS51387">
    <property type="entry name" value="FAD_PCMH"/>
    <property type="match status" value="1"/>
</dbReference>
<dbReference type="GO" id="GO:0071949">
    <property type="term" value="F:FAD binding"/>
    <property type="evidence" value="ECO:0007669"/>
    <property type="project" value="InterPro"/>
</dbReference>
<dbReference type="Pfam" id="PF00941">
    <property type="entry name" value="FAD_binding_5"/>
    <property type="match status" value="1"/>
</dbReference>
<dbReference type="PANTHER" id="PTHR42659">
    <property type="entry name" value="XANTHINE DEHYDROGENASE SUBUNIT C-RELATED"/>
    <property type="match status" value="1"/>
</dbReference>
<accession>A0A1T5CZZ2</accession>
<dbReference type="InterPro" id="IPR036683">
    <property type="entry name" value="CO_DH_flav_C_dom_sf"/>
</dbReference>
<reference evidence="6" key="1">
    <citation type="submission" date="2017-02" db="EMBL/GenBank/DDBJ databases">
        <authorList>
            <person name="Varghese N."/>
            <person name="Submissions S."/>
        </authorList>
    </citation>
    <scope>NUCLEOTIDE SEQUENCE [LARGE SCALE GENOMIC DNA]</scope>
    <source>
        <strain evidence="6">UM2</strain>
    </source>
</reference>
<name>A0A1T5CZZ2_9SPHN</name>
<dbReference type="Proteomes" id="UP000189818">
    <property type="component" value="Unassembled WGS sequence"/>
</dbReference>
<protein>
    <submittedName>
        <fullName evidence="5">Carbon-monoxide dehydrogenase medium subunit</fullName>
    </submittedName>
</protein>
<keyword evidence="3" id="KW-0560">Oxidoreductase</keyword>
<dbReference type="InterPro" id="IPR016169">
    <property type="entry name" value="FAD-bd_PCMH_sub2"/>
</dbReference>
<dbReference type="SMART" id="SM01092">
    <property type="entry name" value="CO_deh_flav_C"/>
    <property type="match status" value="1"/>
</dbReference>
<evidence type="ECO:0000256" key="3">
    <source>
        <dbReference type="ARBA" id="ARBA00023002"/>
    </source>
</evidence>
<dbReference type="Gene3D" id="3.30.465.10">
    <property type="match status" value="1"/>
</dbReference>
<evidence type="ECO:0000256" key="2">
    <source>
        <dbReference type="ARBA" id="ARBA00022827"/>
    </source>
</evidence>
<dbReference type="RefSeq" id="WP_079648346.1">
    <property type="nucleotide sequence ID" value="NZ_FUYM01000004.1"/>
</dbReference>
<dbReference type="SUPFAM" id="SSF56176">
    <property type="entry name" value="FAD-binding/transporter-associated domain-like"/>
    <property type="match status" value="1"/>
</dbReference>
<dbReference type="SUPFAM" id="SSF55447">
    <property type="entry name" value="CO dehydrogenase flavoprotein C-terminal domain-like"/>
    <property type="match status" value="1"/>
</dbReference>
<evidence type="ECO:0000259" key="4">
    <source>
        <dbReference type="PROSITE" id="PS51387"/>
    </source>
</evidence>
<dbReference type="AlphaFoldDB" id="A0A1T5CZZ2"/>
<dbReference type="GO" id="GO:0016491">
    <property type="term" value="F:oxidoreductase activity"/>
    <property type="evidence" value="ECO:0007669"/>
    <property type="project" value="UniProtKB-KW"/>
</dbReference>
<organism evidence="5 6">
    <name type="scientific">Rhizorhabdus histidinilytica</name>
    <dbReference type="NCBI Taxonomy" id="439228"/>
    <lineage>
        <taxon>Bacteria</taxon>
        <taxon>Pseudomonadati</taxon>
        <taxon>Pseudomonadota</taxon>
        <taxon>Alphaproteobacteria</taxon>
        <taxon>Sphingomonadales</taxon>
        <taxon>Sphingomonadaceae</taxon>
        <taxon>Rhizorhabdus</taxon>
    </lineage>
</organism>
<dbReference type="InterPro" id="IPR051312">
    <property type="entry name" value="Diverse_Substr_Oxidored"/>
</dbReference>
<gene>
    <name evidence="5" type="ORF">SAMN06295920_104464</name>
</gene>
<keyword evidence="6" id="KW-1185">Reference proteome</keyword>